<comment type="caution">
    <text evidence="3">The sequence shown here is derived from an EMBL/GenBank/DDBJ whole genome shotgun (WGS) entry which is preliminary data.</text>
</comment>
<evidence type="ECO:0000313" key="4">
    <source>
        <dbReference type="Proteomes" id="UP001501509"/>
    </source>
</evidence>
<evidence type="ECO:0008006" key="5">
    <source>
        <dbReference type="Google" id="ProtNLM"/>
    </source>
</evidence>
<dbReference type="SUPFAM" id="SSF69304">
    <property type="entry name" value="Tricorn protease N-terminal domain"/>
    <property type="match status" value="1"/>
</dbReference>
<reference evidence="3 4" key="1">
    <citation type="journal article" date="2019" name="Int. J. Syst. Evol. Microbiol.">
        <title>The Global Catalogue of Microorganisms (GCM) 10K type strain sequencing project: providing services to taxonomists for standard genome sequencing and annotation.</title>
        <authorList>
            <consortium name="The Broad Institute Genomics Platform"/>
            <consortium name="The Broad Institute Genome Sequencing Center for Infectious Disease"/>
            <person name="Wu L."/>
            <person name="Ma J."/>
        </authorList>
    </citation>
    <scope>NUCLEOTIDE SEQUENCE [LARGE SCALE GENOMIC DNA]</scope>
    <source>
        <strain evidence="3 4">JCM 6833</strain>
    </source>
</reference>
<feature type="region of interest" description="Disordered" evidence="1">
    <location>
        <begin position="91"/>
        <end position="117"/>
    </location>
</feature>
<gene>
    <name evidence="3" type="ORF">GCM10010411_80940</name>
</gene>
<evidence type="ECO:0000256" key="1">
    <source>
        <dbReference type="SAM" id="MobiDB-lite"/>
    </source>
</evidence>
<sequence length="410" mass="44746">MADRMRRCFPGGLVTALVAVTSPLVACTADSPAKPSRTPGTEAYSGYRVARPSALARLGVSADGRAFRLGKSGAFAVAEPVPNGVLLSIPRIDRQPPRSRQGGTVTPGEPHTNTKTAPMQAAILNPADGRITRIPLVKPDHELASFYIAPSGAFVWVETRQSSSPCADPEFGCFTWSLYVASQAGGPARLIAEEKRSSPKRGVPDPKLSGETVCWAQSTNNRHWTVTRQDLTAQAKPMTSRWNTWVDKCVPSGRGIVVSQVHGFAHARPGKFAVGTIDLRDETGKHRRLGKRTEEFALHGTQLAYIRNKDPEQGTGQVWLTSLADSRSARKLLDKNEGVDNLVWIDDHRLMVKTTHAWLLLDTRTGERSQLLGDKEGVVWPTVGYGKFVYGNPIEPGLDIELRIYDLPAQ</sequence>
<organism evidence="3 4">
    <name type="scientific">Actinomadura fulvescens</name>
    <dbReference type="NCBI Taxonomy" id="46160"/>
    <lineage>
        <taxon>Bacteria</taxon>
        <taxon>Bacillati</taxon>
        <taxon>Actinomycetota</taxon>
        <taxon>Actinomycetes</taxon>
        <taxon>Streptosporangiales</taxon>
        <taxon>Thermomonosporaceae</taxon>
        <taxon>Actinomadura</taxon>
    </lineage>
</organism>
<accession>A0ABN3QNF5</accession>
<evidence type="ECO:0000313" key="3">
    <source>
        <dbReference type="EMBL" id="GAA2630824.1"/>
    </source>
</evidence>
<name>A0ABN3QNF5_9ACTN</name>
<protein>
    <recommendedName>
        <fullName evidence="5">Secreted protein</fullName>
    </recommendedName>
</protein>
<feature type="signal peptide" evidence="2">
    <location>
        <begin position="1"/>
        <end position="26"/>
    </location>
</feature>
<dbReference type="Proteomes" id="UP001501509">
    <property type="component" value="Unassembled WGS sequence"/>
</dbReference>
<keyword evidence="4" id="KW-1185">Reference proteome</keyword>
<dbReference type="EMBL" id="BAAATD010000015">
    <property type="protein sequence ID" value="GAA2630824.1"/>
    <property type="molecule type" value="Genomic_DNA"/>
</dbReference>
<feature type="chain" id="PRO_5046294523" description="Secreted protein" evidence="2">
    <location>
        <begin position="27"/>
        <end position="410"/>
    </location>
</feature>
<keyword evidence="2" id="KW-0732">Signal</keyword>
<proteinExistence type="predicted"/>
<evidence type="ECO:0000256" key="2">
    <source>
        <dbReference type="SAM" id="SignalP"/>
    </source>
</evidence>